<dbReference type="InterPro" id="IPR005198">
    <property type="entry name" value="Glyco_hydro_76"/>
</dbReference>
<dbReference type="Proteomes" id="UP000027238">
    <property type="component" value="Unassembled WGS sequence"/>
</dbReference>
<dbReference type="InterPro" id="IPR014480">
    <property type="entry name" value="Mannan-1_6-alpha_mannosidase"/>
</dbReference>
<accession>A0A066XR17</accession>
<dbReference type="PIRSF" id="PIRSF016302">
    <property type="entry name" value="Man_a_manosd"/>
    <property type="match status" value="1"/>
</dbReference>
<keyword evidence="7" id="KW-0472">Membrane</keyword>
<evidence type="ECO:0000256" key="5">
    <source>
        <dbReference type="ARBA" id="ARBA00022729"/>
    </source>
</evidence>
<keyword evidence="9 10" id="KW-0326">Glycosidase</keyword>
<evidence type="ECO:0000256" key="10">
    <source>
        <dbReference type="PIRNR" id="PIRNR016302"/>
    </source>
</evidence>
<dbReference type="eggNOG" id="ENOG502QSWP">
    <property type="taxonomic scope" value="Eukaryota"/>
</dbReference>
<reference evidence="14" key="1">
    <citation type="journal article" date="2014" name="Genome Announc.">
        <title>Draft genome sequence of Colletotrichum sublineola, a destructive pathogen of cultivated sorghum.</title>
        <authorList>
            <person name="Baroncelli R."/>
            <person name="Sanz-Martin J.M."/>
            <person name="Rech G.E."/>
            <person name="Sukno S.A."/>
            <person name="Thon M.R."/>
        </authorList>
    </citation>
    <scope>NUCLEOTIDE SEQUENCE [LARGE SCALE GENOMIC DNA]</scope>
    <source>
        <strain evidence="14">TX430BB</strain>
    </source>
</reference>
<gene>
    <name evidence="13" type="ORF">CSUB01_07405</name>
</gene>
<evidence type="ECO:0000256" key="8">
    <source>
        <dbReference type="ARBA" id="ARBA00023180"/>
    </source>
</evidence>
<dbReference type="STRING" id="1173701.A0A066XR17"/>
<protein>
    <recommendedName>
        <fullName evidence="4 10">Mannan endo-1,6-alpha-mannosidase</fullName>
        <ecNumber evidence="4 10">3.2.1.101</ecNumber>
    </recommendedName>
</protein>
<dbReference type="SUPFAM" id="SSF48208">
    <property type="entry name" value="Six-hairpin glycosidases"/>
    <property type="match status" value="1"/>
</dbReference>
<evidence type="ECO:0000256" key="9">
    <source>
        <dbReference type="ARBA" id="ARBA00023295"/>
    </source>
</evidence>
<dbReference type="EMBL" id="JMSE01000668">
    <property type="protein sequence ID" value="KDN68445.1"/>
    <property type="molecule type" value="Genomic_DNA"/>
</dbReference>
<evidence type="ECO:0000256" key="4">
    <source>
        <dbReference type="ARBA" id="ARBA00012350"/>
    </source>
</evidence>
<dbReference type="AlphaFoldDB" id="A0A066XR17"/>
<dbReference type="GO" id="GO:0012505">
    <property type="term" value="C:endomembrane system"/>
    <property type="evidence" value="ECO:0007669"/>
    <property type="project" value="UniProtKB-SubCell"/>
</dbReference>
<dbReference type="Pfam" id="PF03663">
    <property type="entry name" value="Glyco_hydro_76"/>
    <property type="match status" value="1"/>
</dbReference>
<evidence type="ECO:0000256" key="1">
    <source>
        <dbReference type="ARBA" id="ARBA00001452"/>
    </source>
</evidence>
<dbReference type="InterPro" id="IPR008928">
    <property type="entry name" value="6-hairpin_glycosidase_sf"/>
</dbReference>
<dbReference type="GO" id="GO:0008496">
    <property type="term" value="F:mannan endo-1,6-alpha-mannosidase activity"/>
    <property type="evidence" value="ECO:0007669"/>
    <property type="project" value="UniProtKB-UniRule"/>
</dbReference>
<dbReference type="Gene3D" id="1.50.10.20">
    <property type="match status" value="1"/>
</dbReference>
<organism evidence="13 14">
    <name type="scientific">Colletotrichum sublineola</name>
    <name type="common">Sorghum anthracnose fungus</name>
    <dbReference type="NCBI Taxonomy" id="1173701"/>
    <lineage>
        <taxon>Eukaryota</taxon>
        <taxon>Fungi</taxon>
        <taxon>Dikarya</taxon>
        <taxon>Ascomycota</taxon>
        <taxon>Pezizomycotina</taxon>
        <taxon>Sordariomycetes</taxon>
        <taxon>Hypocreomycetidae</taxon>
        <taxon>Glomerellales</taxon>
        <taxon>Glomerellaceae</taxon>
        <taxon>Colletotrichum</taxon>
        <taxon>Colletotrichum graminicola species complex</taxon>
    </lineage>
</organism>
<feature type="region of interest" description="Disordered" evidence="11">
    <location>
        <begin position="413"/>
        <end position="448"/>
    </location>
</feature>
<name>A0A066XR17_COLSU</name>
<comment type="subcellular location">
    <subcellularLocation>
        <location evidence="2">Endomembrane system</location>
    </subcellularLocation>
</comment>
<dbReference type="OMA" id="ACDGGMR"/>
<dbReference type="EC" id="3.2.1.101" evidence="4 10"/>
<comment type="similarity">
    <text evidence="3 10">Belongs to the glycosyl hydrolase 76 family.</text>
</comment>
<dbReference type="HOGENOM" id="CLU_025694_1_2_1"/>
<evidence type="ECO:0000313" key="14">
    <source>
        <dbReference type="Proteomes" id="UP000027238"/>
    </source>
</evidence>
<feature type="signal peptide" evidence="12">
    <location>
        <begin position="1"/>
        <end position="24"/>
    </location>
</feature>
<evidence type="ECO:0000313" key="13">
    <source>
        <dbReference type="EMBL" id="KDN68445.1"/>
    </source>
</evidence>
<feature type="compositionally biased region" description="Polar residues" evidence="11">
    <location>
        <begin position="434"/>
        <end position="444"/>
    </location>
</feature>
<evidence type="ECO:0000256" key="7">
    <source>
        <dbReference type="ARBA" id="ARBA00023136"/>
    </source>
</evidence>
<evidence type="ECO:0000256" key="12">
    <source>
        <dbReference type="SAM" id="SignalP"/>
    </source>
</evidence>
<comment type="catalytic activity">
    <reaction evidence="1 10">
        <text>Random hydrolysis of (1-&gt;6)-alpha-D-mannosidic linkages in unbranched (1-&gt;6)-mannans.</text>
        <dbReference type="EC" id="3.2.1.101"/>
    </reaction>
</comment>
<evidence type="ECO:0000256" key="11">
    <source>
        <dbReference type="SAM" id="MobiDB-lite"/>
    </source>
</evidence>
<dbReference type="OrthoDB" id="9984024at2759"/>
<keyword evidence="5 12" id="KW-0732">Signal</keyword>
<dbReference type="FunFam" id="1.50.10.20:FF:000006">
    <property type="entry name" value="Mannan endo-1,6-alpha-mannosidase"/>
    <property type="match status" value="1"/>
</dbReference>
<keyword evidence="14" id="KW-1185">Reference proteome</keyword>
<keyword evidence="8" id="KW-0325">Glycoprotein</keyword>
<dbReference type="GO" id="GO:0016052">
    <property type="term" value="P:carbohydrate catabolic process"/>
    <property type="evidence" value="ECO:0007669"/>
    <property type="project" value="InterPro"/>
</dbReference>
<proteinExistence type="inferred from homology"/>
<evidence type="ECO:0000256" key="6">
    <source>
        <dbReference type="ARBA" id="ARBA00022801"/>
    </source>
</evidence>
<evidence type="ECO:0000256" key="3">
    <source>
        <dbReference type="ARBA" id="ARBA00009699"/>
    </source>
</evidence>
<dbReference type="PANTHER" id="PTHR12145">
    <property type="entry name" value="MANNAN ENDO-1,6-ALPHA-MANNOSIDASE DCW1"/>
    <property type="match status" value="1"/>
</dbReference>
<dbReference type="GO" id="GO:0009272">
    <property type="term" value="P:fungal-type cell wall biogenesis"/>
    <property type="evidence" value="ECO:0007669"/>
    <property type="project" value="TreeGrafter"/>
</dbReference>
<keyword evidence="6 10" id="KW-0378">Hydrolase</keyword>
<dbReference type="PANTHER" id="PTHR12145:SF36">
    <property type="entry name" value="MANNAN ENDO-1,6-ALPHA-MANNOSIDASE DCW1"/>
    <property type="match status" value="1"/>
</dbReference>
<feature type="chain" id="PRO_5001634264" description="Mannan endo-1,6-alpha-mannosidase" evidence="12">
    <location>
        <begin position="25"/>
        <end position="472"/>
    </location>
</feature>
<evidence type="ECO:0000256" key="2">
    <source>
        <dbReference type="ARBA" id="ARBA00004308"/>
    </source>
</evidence>
<comment type="caution">
    <text evidence="13">The sequence shown here is derived from an EMBL/GenBank/DDBJ whole genome shotgun (WGS) entry which is preliminary data.</text>
</comment>
<sequence length="472" mass="50749">MLGSSTSSVAPCLLLLGSLSSAIAELKIDTRSNIVESSRSLAKDAMTFYNGEEPENIPGILPGPPAASSGDYWWYQGASFWATYLDYWHLTGDDSYSNTIRTGMLYQAGPNNDYMPPNQTASMGNDDQCFWGTAALAAAEYEFPIRDGDATWVDLAKTVWNTQASPMRHDETCNGGLRWQISRSNAGYDWKQTTSNACFFNMGARLARYTGNATYSEWAEKTWDWLSGVGFIDSETWAVYDGARVETNCTDINKVQFSYNAAMLVQGAAFLYNITDGSDLWRERTEKLVDSLLTTFFPNGTAYEIACENRKGLCPSDALWYKGYVHRWLSSATQLAPFIANKALPVLRSSAEAAVKQCLAGKSGLANQCGFYWADGVFADPKTTDNTTGAGEAVSVLAAVSNLLITDASAPVTEASSKSGDSNGGGKGNSPSGISDTASPTGTAAPSGAESVGMDIKVSLFLGSLMALSWVL</sequence>